<evidence type="ECO:0000313" key="2">
    <source>
        <dbReference type="Proteomes" id="UP000292085"/>
    </source>
</evidence>
<dbReference type="EMBL" id="SGIS01000140">
    <property type="protein sequence ID" value="RZF58283.1"/>
    <property type="molecule type" value="Genomic_DNA"/>
</dbReference>
<sequence length="67" mass="7488">MIPARSLAHHASCTQPFWLPSGRQSTHPAAQFLRATSYKWVKSAEEILASVKRLCQKTMNRTSDSGD</sequence>
<name>A0A4Q6XFP9_9SPHN</name>
<reference evidence="1 2" key="1">
    <citation type="submission" date="2019-02" db="EMBL/GenBank/DDBJ databases">
        <authorList>
            <person name="Li Y."/>
        </authorList>
    </citation>
    <scope>NUCLEOTIDE SEQUENCE [LARGE SCALE GENOMIC DNA]</scope>
    <source>
        <strain evidence="1 2">3-7</strain>
    </source>
</reference>
<organism evidence="1 2">
    <name type="scientific">Sphingomonas populi</name>
    <dbReference type="NCBI Taxonomy" id="2484750"/>
    <lineage>
        <taxon>Bacteria</taxon>
        <taxon>Pseudomonadati</taxon>
        <taxon>Pseudomonadota</taxon>
        <taxon>Alphaproteobacteria</taxon>
        <taxon>Sphingomonadales</taxon>
        <taxon>Sphingomonadaceae</taxon>
        <taxon>Sphingomonas</taxon>
    </lineage>
</organism>
<comment type="caution">
    <text evidence="1">The sequence shown here is derived from an EMBL/GenBank/DDBJ whole genome shotgun (WGS) entry which is preliminary data.</text>
</comment>
<dbReference type="Proteomes" id="UP000292085">
    <property type="component" value="Unassembled WGS sequence"/>
</dbReference>
<protein>
    <submittedName>
        <fullName evidence="1">Uncharacterized protein</fullName>
    </submittedName>
</protein>
<accession>A0A4Q6XFP9</accession>
<dbReference type="AlphaFoldDB" id="A0A4Q6XFP9"/>
<gene>
    <name evidence="1" type="ORF">EWE75_24540</name>
</gene>
<keyword evidence="2" id="KW-1185">Reference proteome</keyword>
<proteinExistence type="predicted"/>
<evidence type="ECO:0000313" key="1">
    <source>
        <dbReference type="EMBL" id="RZF58283.1"/>
    </source>
</evidence>